<proteinExistence type="predicted"/>
<accession>A0AAD5YYP5</accession>
<name>A0AAD5YYP5_9AGAR</name>
<feature type="region of interest" description="Disordered" evidence="1">
    <location>
        <begin position="333"/>
        <end position="370"/>
    </location>
</feature>
<dbReference type="Proteomes" id="UP001213000">
    <property type="component" value="Unassembled WGS sequence"/>
</dbReference>
<dbReference type="InterPro" id="IPR000156">
    <property type="entry name" value="Ran_bind_dom"/>
</dbReference>
<dbReference type="Gene3D" id="2.30.29.30">
    <property type="entry name" value="Pleckstrin-homology domain (PH domain)/Phosphotyrosine-binding domain (PTB)"/>
    <property type="match status" value="1"/>
</dbReference>
<keyword evidence="4" id="KW-1185">Reference proteome</keyword>
<feature type="compositionally biased region" description="Basic and acidic residues" evidence="1">
    <location>
        <begin position="104"/>
        <end position="114"/>
    </location>
</feature>
<dbReference type="EMBL" id="JANIEX010000009">
    <property type="protein sequence ID" value="KAJ3576553.1"/>
    <property type="molecule type" value="Genomic_DNA"/>
</dbReference>
<feature type="compositionally biased region" description="Basic and acidic residues" evidence="1">
    <location>
        <begin position="342"/>
        <end position="351"/>
    </location>
</feature>
<organism evidence="3 4">
    <name type="scientific">Leucocoprinus birnbaumii</name>
    <dbReference type="NCBI Taxonomy" id="56174"/>
    <lineage>
        <taxon>Eukaryota</taxon>
        <taxon>Fungi</taxon>
        <taxon>Dikarya</taxon>
        <taxon>Basidiomycota</taxon>
        <taxon>Agaricomycotina</taxon>
        <taxon>Agaricomycetes</taxon>
        <taxon>Agaricomycetidae</taxon>
        <taxon>Agaricales</taxon>
        <taxon>Agaricineae</taxon>
        <taxon>Agaricaceae</taxon>
        <taxon>Leucocoprinus</taxon>
    </lineage>
</organism>
<feature type="compositionally biased region" description="Basic and acidic residues" evidence="1">
    <location>
        <begin position="55"/>
        <end position="69"/>
    </location>
</feature>
<evidence type="ECO:0000313" key="4">
    <source>
        <dbReference type="Proteomes" id="UP001213000"/>
    </source>
</evidence>
<feature type="compositionally biased region" description="Low complexity" evidence="1">
    <location>
        <begin position="180"/>
        <end position="196"/>
    </location>
</feature>
<protein>
    <recommendedName>
        <fullName evidence="2">RanBD1 domain-containing protein</fullName>
    </recommendedName>
</protein>
<dbReference type="SUPFAM" id="SSF50729">
    <property type="entry name" value="PH domain-like"/>
    <property type="match status" value="1"/>
</dbReference>
<reference evidence="3" key="1">
    <citation type="submission" date="2022-07" db="EMBL/GenBank/DDBJ databases">
        <title>Genome Sequence of Leucocoprinus birnbaumii.</title>
        <authorList>
            <person name="Buettner E."/>
        </authorList>
    </citation>
    <scope>NUCLEOTIDE SEQUENCE</scope>
    <source>
        <strain evidence="3">VT141</strain>
    </source>
</reference>
<dbReference type="PROSITE" id="PS50196">
    <property type="entry name" value="RANBD1"/>
    <property type="match status" value="1"/>
</dbReference>
<comment type="caution">
    <text evidence="3">The sequence shown here is derived from an EMBL/GenBank/DDBJ whole genome shotgun (WGS) entry which is preliminary data.</text>
</comment>
<evidence type="ECO:0000259" key="2">
    <source>
        <dbReference type="PROSITE" id="PS50196"/>
    </source>
</evidence>
<feature type="region of interest" description="Disordered" evidence="1">
    <location>
        <begin position="166"/>
        <end position="277"/>
    </location>
</feature>
<feature type="region of interest" description="Disordered" evidence="1">
    <location>
        <begin position="54"/>
        <end position="119"/>
    </location>
</feature>
<feature type="domain" description="RanBD1" evidence="2">
    <location>
        <begin position="367"/>
        <end position="484"/>
    </location>
</feature>
<evidence type="ECO:0000256" key="1">
    <source>
        <dbReference type="SAM" id="MobiDB-lite"/>
    </source>
</evidence>
<feature type="compositionally biased region" description="Basic and acidic residues" evidence="1">
    <location>
        <begin position="76"/>
        <end position="87"/>
    </location>
</feature>
<feature type="compositionally biased region" description="Polar residues" evidence="1">
    <location>
        <begin position="93"/>
        <end position="102"/>
    </location>
</feature>
<gene>
    <name evidence="3" type="ORF">NP233_g366</name>
</gene>
<dbReference type="AlphaFoldDB" id="A0AAD5YYP5"/>
<sequence length="502" mass="54273">MHQSSSYLETLTPIINAQLNVMFPVSDFNFMVAGIATFAATVGYSLLPGQTVISERGEPDNVSEAKDQDQEMAAPNEKRQAVEKKLPEAGPSSAKTPNTPVRQESLKRKEPHDGFDEEDTEGQGAILFVNSSHTHSLEAQSTPRQSTPLVLEDSATEDWILIHNINSPNATINEPPRTPSPGAETAAAPTPATEVADSPLLVTAPIPSAEDNTSGDATPVITPQELDRAVTPVAAPAEEQPEITKVEKPEPVPPKAAEPPAKDSGERKPAAFGKTSAFTPISSFQKISFQKPITSPFATRGFADFAGNKSPFSAFTTSQAAPQKIDRPVWLAGNGDAPSPESKNETDEEHALTQVKSTAKPMEDRVTGEENEDVVMDLKGVKLFVKRGDKPFAEGMVGHCKLLKDRTTSEERLLFRREPLWKISMNARVNASLRCSFDPTENALRIVTKEAKSDGTTDSTDQTSLEIVVYAMKPGRLCSKQDFKAFSETLLKNPLLRATGSA</sequence>
<dbReference type="Pfam" id="PF00638">
    <property type="entry name" value="Ran_BP1"/>
    <property type="match status" value="1"/>
</dbReference>
<dbReference type="InterPro" id="IPR011993">
    <property type="entry name" value="PH-like_dom_sf"/>
</dbReference>
<feature type="compositionally biased region" description="Basic and acidic residues" evidence="1">
    <location>
        <begin position="260"/>
        <end position="269"/>
    </location>
</feature>
<evidence type="ECO:0000313" key="3">
    <source>
        <dbReference type="EMBL" id="KAJ3576553.1"/>
    </source>
</evidence>